<evidence type="ECO:0008006" key="3">
    <source>
        <dbReference type="Google" id="ProtNLM"/>
    </source>
</evidence>
<evidence type="ECO:0000313" key="1">
    <source>
        <dbReference type="EMBL" id="DBA00903.1"/>
    </source>
</evidence>
<name>A0AAV2Z6D3_9STRA</name>
<dbReference type="AlphaFoldDB" id="A0AAV2Z6D3"/>
<sequence length="124" mass="14213">HHKSWRQQYLASKSSVEKGYDALQRLLLRFAVRNGFSYRTPSAAKVSCSNAKRIQQMFAIDFWCKYTSYNLSRIVNLDETGIFFDIPPRRIWAVRGDSSRILATEKHSARLTAVVGLEPTEPSC</sequence>
<accession>A0AAV2Z6D3</accession>
<evidence type="ECO:0000313" key="2">
    <source>
        <dbReference type="Proteomes" id="UP001146120"/>
    </source>
</evidence>
<proteinExistence type="predicted"/>
<keyword evidence="2" id="KW-1185">Reference proteome</keyword>
<comment type="caution">
    <text evidence="1">The sequence shown here is derived from an EMBL/GenBank/DDBJ whole genome shotgun (WGS) entry which is preliminary data.</text>
</comment>
<dbReference type="Proteomes" id="UP001146120">
    <property type="component" value="Unassembled WGS sequence"/>
</dbReference>
<reference evidence="1" key="2">
    <citation type="journal article" date="2023" name="Microbiol Resour">
        <title>Decontamination and Annotation of the Draft Genome Sequence of the Oomycete Lagenidium giganteum ARSEF 373.</title>
        <authorList>
            <person name="Morgan W.R."/>
            <person name="Tartar A."/>
        </authorList>
    </citation>
    <scope>NUCLEOTIDE SEQUENCE</scope>
    <source>
        <strain evidence="1">ARSEF 373</strain>
    </source>
</reference>
<organism evidence="1 2">
    <name type="scientific">Lagenidium giganteum</name>
    <dbReference type="NCBI Taxonomy" id="4803"/>
    <lineage>
        <taxon>Eukaryota</taxon>
        <taxon>Sar</taxon>
        <taxon>Stramenopiles</taxon>
        <taxon>Oomycota</taxon>
        <taxon>Peronosporomycetes</taxon>
        <taxon>Pythiales</taxon>
        <taxon>Pythiaceae</taxon>
    </lineage>
</organism>
<feature type="non-terminal residue" evidence="1">
    <location>
        <position position="1"/>
    </location>
</feature>
<dbReference type="EMBL" id="DAKRPA010000056">
    <property type="protein sequence ID" value="DBA00903.1"/>
    <property type="molecule type" value="Genomic_DNA"/>
</dbReference>
<reference evidence="1" key="1">
    <citation type="submission" date="2022-11" db="EMBL/GenBank/DDBJ databases">
        <authorList>
            <person name="Morgan W.R."/>
            <person name="Tartar A."/>
        </authorList>
    </citation>
    <scope>NUCLEOTIDE SEQUENCE</scope>
    <source>
        <strain evidence="1">ARSEF 373</strain>
    </source>
</reference>
<gene>
    <name evidence="1" type="ORF">N0F65_006103</name>
</gene>
<protein>
    <recommendedName>
        <fullName evidence="3">Transposase</fullName>
    </recommendedName>
</protein>